<feature type="transmembrane region" description="Helical" evidence="1">
    <location>
        <begin position="211"/>
        <end position="232"/>
    </location>
</feature>
<sequence length="357" mass="40767">MLSLLNRIFVRSFYAKNAGTFLVVILVAFGFLSSVEHKALITAALVSPFFLTIVFILWSLYLLKTISFVWQALTAPEHLFLQTFWLVPNPIRLAMWLVVQTAMLLPIILYAGWMVQIATQYGQWNSLSAIVLVIVGLIVVGAWLADHRLRHPNPNTLHLPHLTVKLPYELFFPTYWLRNEPLSLVLTKAFSGLLLAGVCRLYPTDDYDQRLLLIGLLLAILGHSQVGGQVSAFERQYLLFLQNLPLSWWQRFGRYALMYGLIWLPELLILLRNYPTEIRLDYIVWLWLTGWGGLMLLHSLAYGYDILPERWLSGIFASFIGGLLAIMFGLPVGAWLALGWLGAIGSCYWASRRRVLM</sequence>
<feature type="transmembrane region" description="Helical" evidence="1">
    <location>
        <begin position="252"/>
        <end position="271"/>
    </location>
</feature>
<proteinExistence type="predicted"/>
<keyword evidence="3" id="KW-1185">Reference proteome</keyword>
<feature type="transmembrane region" description="Helical" evidence="1">
    <location>
        <begin position="68"/>
        <end position="87"/>
    </location>
</feature>
<comment type="caution">
    <text evidence="2">The sequence shown here is derived from an EMBL/GenBank/DDBJ whole genome shotgun (WGS) entry which is preliminary data.</text>
</comment>
<dbReference type="EMBL" id="JBHUOM010000002">
    <property type="protein sequence ID" value="MFD2934470.1"/>
    <property type="molecule type" value="Genomic_DNA"/>
</dbReference>
<feature type="transmembrane region" description="Helical" evidence="1">
    <location>
        <begin position="127"/>
        <end position="145"/>
    </location>
</feature>
<feature type="transmembrane region" description="Helical" evidence="1">
    <location>
        <begin position="93"/>
        <end position="115"/>
    </location>
</feature>
<evidence type="ECO:0000256" key="1">
    <source>
        <dbReference type="SAM" id="Phobius"/>
    </source>
</evidence>
<gene>
    <name evidence="2" type="ORF">ACFS25_11810</name>
</gene>
<accession>A0ABW6AGC6</accession>
<protein>
    <recommendedName>
        <fullName evidence="4">ABC transporter permease</fullName>
    </recommendedName>
</protein>
<dbReference type="RefSeq" id="WP_381500380.1">
    <property type="nucleotide sequence ID" value="NZ_JBHUOM010000002.1"/>
</dbReference>
<keyword evidence="1" id="KW-0472">Membrane</keyword>
<evidence type="ECO:0000313" key="3">
    <source>
        <dbReference type="Proteomes" id="UP001597512"/>
    </source>
</evidence>
<dbReference type="Proteomes" id="UP001597512">
    <property type="component" value="Unassembled WGS sequence"/>
</dbReference>
<keyword evidence="1" id="KW-0812">Transmembrane</keyword>
<evidence type="ECO:0000313" key="2">
    <source>
        <dbReference type="EMBL" id="MFD2934470.1"/>
    </source>
</evidence>
<organism evidence="2 3">
    <name type="scientific">Spirosoma flavum</name>
    <dbReference type="NCBI Taxonomy" id="2048557"/>
    <lineage>
        <taxon>Bacteria</taxon>
        <taxon>Pseudomonadati</taxon>
        <taxon>Bacteroidota</taxon>
        <taxon>Cytophagia</taxon>
        <taxon>Cytophagales</taxon>
        <taxon>Cytophagaceae</taxon>
        <taxon>Spirosoma</taxon>
    </lineage>
</organism>
<evidence type="ECO:0008006" key="4">
    <source>
        <dbReference type="Google" id="ProtNLM"/>
    </source>
</evidence>
<feature type="transmembrane region" description="Helical" evidence="1">
    <location>
        <begin position="283"/>
        <end position="304"/>
    </location>
</feature>
<feature type="transmembrane region" description="Helical" evidence="1">
    <location>
        <begin position="39"/>
        <end position="61"/>
    </location>
</feature>
<name>A0ABW6AGC6_9BACT</name>
<feature type="transmembrane region" description="Helical" evidence="1">
    <location>
        <begin position="12"/>
        <end position="33"/>
    </location>
</feature>
<feature type="transmembrane region" description="Helical" evidence="1">
    <location>
        <begin position="316"/>
        <end position="349"/>
    </location>
</feature>
<feature type="transmembrane region" description="Helical" evidence="1">
    <location>
        <begin position="181"/>
        <end position="199"/>
    </location>
</feature>
<reference evidence="3" key="1">
    <citation type="journal article" date="2019" name="Int. J. Syst. Evol. Microbiol.">
        <title>The Global Catalogue of Microorganisms (GCM) 10K type strain sequencing project: providing services to taxonomists for standard genome sequencing and annotation.</title>
        <authorList>
            <consortium name="The Broad Institute Genomics Platform"/>
            <consortium name="The Broad Institute Genome Sequencing Center for Infectious Disease"/>
            <person name="Wu L."/>
            <person name="Ma J."/>
        </authorList>
    </citation>
    <scope>NUCLEOTIDE SEQUENCE [LARGE SCALE GENOMIC DNA]</scope>
    <source>
        <strain evidence="3">KCTC 52490</strain>
    </source>
</reference>
<keyword evidence="1" id="KW-1133">Transmembrane helix</keyword>